<evidence type="ECO:0000256" key="5">
    <source>
        <dbReference type="ARBA" id="ARBA00023136"/>
    </source>
</evidence>
<feature type="transmembrane region" description="Helical" evidence="6">
    <location>
        <begin position="67"/>
        <end position="87"/>
    </location>
</feature>
<sequence length="165" mass="19236">MDATFEELERNDIKGPQEEAERLTHAYAGFWVRFWAFLLDWLVVWGLNHLLVSPLFTVLDLPKTSGMFTLSAYSVTTLVVYLAYFALMTKFFRQTLGKMVFGLKVVSVKPDRKLTWSTVIFREVVGRYIDKIWILYIVVAFSPTKQGIHDYIADTTVVHEKLYRK</sequence>
<evidence type="ECO:0000256" key="6">
    <source>
        <dbReference type="SAM" id="Phobius"/>
    </source>
</evidence>
<keyword evidence="2" id="KW-1003">Cell membrane</keyword>
<dbReference type="Pfam" id="PF06271">
    <property type="entry name" value="RDD"/>
    <property type="match status" value="1"/>
</dbReference>
<comment type="subcellular location">
    <subcellularLocation>
        <location evidence="1">Cell membrane</location>
        <topology evidence="1">Multi-pass membrane protein</topology>
    </subcellularLocation>
</comment>
<gene>
    <name evidence="8" type="ORF">KHP33_015510</name>
</gene>
<dbReference type="PANTHER" id="PTHR36115:SF9">
    <property type="entry name" value="LMO1584 PROTEIN"/>
    <property type="match status" value="1"/>
</dbReference>
<name>A0ABT9DNF6_9BACI</name>
<keyword evidence="5 6" id="KW-0472">Membrane</keyword>
<dbReference type="InterPro" id="IPR010432">
    <property type="entry name" value="RDD"/>
</dbReference>
<evidence type="ECO:0000256" key="4">
    <source>
        <dbReference type="ARBA" id="ARBA00022989"/>
    </source>
</evidence>
<feature type="domain" description="RDD" evidence="7">
    <location>
        <begin position="27"/>
        <end position="153"/>
    </location>
</feature>
<reference evidence="8" key="1">
    <citation type="submission" date="2023-07" db="EMBL/GenBank/DDBJ databases">
        <title>Biological control against Fusarium languescens, the causal agent of wilt in Jalapeno peppers, by a novel bacterial subspecies: Bacillus cabrialesii subsp. tritici TSO2.</title>
        <authorList>
            <person name="Montoya-Martinez A.C."/>
            <person name="Figueroa-Brambila K.M."/>
            <person name="Escalante-Beltran A."/>
            <person name="Lopez-Montoya N.D."/>
            <person name="Valenzuela-Ruiz V."/>
            <person name="Parra-Cota F.I."/>
            <person name="Estrada Alvarado M.I."/>
            <person name="De Los Santos Villalobos S."/>
        </authorList>
    </citation>
    <scope>NUCLEOTIDE SEQUENCE</scope>
    <source>
        <strain evidence="8">TSO2</strain>
    </source>
</reference>
<feature type="transmembrane region" description="Helical" evidence="6">
    <location>
        <begin position="30"/>
        <end position="47"/>
    </location>
</feature>
<evidence type="ECO:0000256" key="3">
    <source>
        <dbReference type="ARBA" id="ARBA00022692"/>
    </source>
</evidence>
<evidence type="ECO:0000313" key="9">
    <source>
        <dbReference type="Proteomes" id="UP001177121"/>
    </source>
</evidence>
<keyword evidence="9" id="KW-1185">Reference proteome</keyword>
<dbReference type="PANTHER" id="PTHR36115">
    <property type="entry name" value="PROLINE-RICH ANTIGEN HOMOLOG-RELATED"/>
    <property type="match status" value="1"/>
</dbReference>
<evidence type="ECO:0000313" key="8">
    <source>
        <dbReference type="EMBL" id="MDO8226239.1"/>
    </source>
</evidence>
<comment type="caution">
    <text evidence="8">The sequence shown here is derived from an EMBL/GenBank/DDBJ whole genome shotgun (WGS) entry which is preliminary data.</text>
</comment>
<evidence type="ECO:0000259" key="7">
    <source>
        <dbReference type="Pfam" id="PF06271"/>
    </source>
</evidence>
<proteinExistence type="predicted"/>
<dbReference type="Proteomes" id="UP001177121">
    <property type="component" value="Unassembled WGS sequence"/>
</dbReference>
<keyword evidence="3 6" id="KW-0812">Transmembrane</keyword>
<accession>A0ABT9DNF6</accession>
<protein>
    <submittedName>
        <fullName evidence="8">RDD family protein</fullName>
    </submittedName>
</protein>
<evidence type="ECO:0000256" key="2">
    <source>
        <dbReference type="ARBA" id="ARBA00022475"/>
    </source>
</evidence>
<organism evidence="8 9">
    <name type="scientific">Bacillus cabrialesii subsp. tritici</name>
    <dbReference type="NCBI Taxonomy" id="2944916"/>
    <lineage>
        <taxon>Bacteria</taxon>
        <taxon>Bacillati</taxon>
        <taxon>Bacillota</taxon>
        <taxon>Bacilli</taxon>
        <taxon>Bacillales</taxon>
        <taxon>Bacillaceae</taxon>
        <taxon>Bacillus</taxon>
        <taxon>Bacillus cabrialesii</taxon>
    </lineage>
</organism>
<dbReference type="EMBL" id="JAHBMK020000001">
    <property type="protein sequence ID" value="MDO8226239.1"/>
    <property type="molecule type" value="Genomic_DNA"/>
</dbReference>
<dbReference type="RefSeq" id="WP_213401809.1">
    <property type="nucleotide sequence ID" value="NZ_JAHBMK020000001.1"/>
</dbReference>
<evidence type="ECO:0000256" key="1">
    <source>
        <dbReference type="ARBA" id="ARBA00004651"/>
    </source>
</evidence>
<dbReference type="InterPro" id="IPR051791">
    <property type="entry name" value="Pra-immunoreactive"/>
</dbReference>
<keyword evidence="4 6" id="KW-1133">Transmembrane helix</keyword>